<dbReference type="EMBL" id="JBHUDZ010000016">
    <property type="protein sequence ID" value="MFD1604818.1"/>
    <property type="molecule type" value="Genomic_DNA"/>
</dbReference>
<feature type="domain" description="HYR-like" evidence="3">
    <location>
        <begin position="2753"/>
        <end position="2824"/>
    </location>
</feature>
<protein>
    <submittedName>
        <fullName evidence="4">Gliding motility-associated C-terminal domain-containing protein</fullName>
    </submittedName>
</protein>
<evidence type="ECO:0000259" key="3">
    <source>
        <dbReference type="Pfam" id="PF23237"/>
    </source>
</evidence>
<dbReference type="Proteomes" id="UP001597138">
    <property type="component" value="Unassembled WGS sequence"/>
</dbReference>
<dbReference type="NCBIfam" id="TIGR04131">
    <property type="entry name" value="Bac_Flav_CTERM"/>
    <property type="match status" value="1"/>
</dbReference>
<keyword evidence="1" id="KW-0732">Signal</keyword>
<evidence type="ECO:0000259" key="2">
    <source>
        <dbReference type="Pfam" id="PF19081"/>
    </source>
</evidence>
<name>A0ABW4HHD4_9FLAO</name>
<reference evidence="5" key="1">
    <citation type="journal article" date="2019" name="Int. J. Syst. Evol. Microbiol.">
        <title>The Global Catalogue of Microorganisms (GCM) 10K type strain sequencing project: providing services to taxonomists for standard genome sequencing and annotation.</title>
        <authorList>
            <consortium name="The Broad Institute Genomics Platform"/>
            <consortium name="The Broad Institute Genome Sequencing Center for Infectious Disease"/>
            <person name="Wu L."/>
            <person name="Ma J."/>
        </authorList>
    </citation>
    <scope>NUCLEOTIDE SEQUENCE [LARGE SCALE GENOMIC DNA]</scope>
    <source>
        <strain evidence="5">CCUG 70865</strain>
    </source>
</reference>
<evidence type="ECO:0000256" key="1">
    <source>
        <dbReference type="SAM" id="SignalP"/>
    </source>
</evidence>
<feature type="chain" id="PRO_5047226833" evidence="1">
    <location>
        <begin position="24"/>
        <end position="3169"/>
    </location>
</feature>
<dbReference type="Pfam" id="PF13585">
    <property type="entry name" value="CHU_C"/>
    <property type="match status" value="1"/>
</dbReference>
<organism evidence="4 5">
    <name type="scientific">Flavobacterium artemisiae</name>
    <dbReference type="NCBI Taxonomy" id="2126556"/>
    <lineage>
        <taxon>Bacteria</taxon>
        <taxon>Pseudomonadati</taxon>
        <taxon>Bacteroidota</taxon>
        <taxon>Flavobacteriia</taxon>
        <taxon>Flavobacteriales</taxon>
        <taxon>Flavobacteriaceae</taxon>
        <taxon>Flavobacterium</taxon>
    </lineage>
</organism>
<accession>A0ABW4HHD4</accession>
<evidence type="ECO:0000313" key="5">
    <source>
        <dbReference type="Proteomes" id="UP001597138"/>
    </source>
</evidence>
<dbReference type="InterPro" id="IPR044023">
    <property type="entry name" value="Ig_7"/>
</dbReference>
<proteinExistence type="predicted"/>
<dbReference type="InterPro" id="IPR026341">
    <property type="entry name" value="T9SS_type_B"/>
</dbReference>
<dbReference type="PROSITE" id="PS51257">
    <property type="entry name" value="PROKAR_LIPOPROTEIN"/>
    <property type="match status" value="1"/>
</dbReference>
<feature type="domain" description="Ig-like" evidence="2">
    <location>
        <begin position="790"/>
        <end position="866"/>
    </location>
</feature>
<feature type="signal peptide" evidence="1">
    <location>
        <begin position="1"/>
        <end position="23"/>
    </location>
</feature>
<dbReference type="InterPro" id="IPR057078">
    <property type="entry name" value="HYR-4C"/>
</dbReference>
<evidence type="ECO:0000313" key="4">
    <source>
        <dbReference type="EMBL" id="MFD1604818.1"/>
    </source>
</evidence>
<gene>
    <name evidence="4" type="ORF">ACFSC2_18920</name>
</gene>
<dbReference type="RefSeq" id="WP_379815904.1">
    <property type="nucleotide sequence ID" value="NZ_JBHUDZ010000016.1"/>
</dbReference>
<keyword evidence="5" id="KW-1185">Reference proteome</keyword>
<dbReference type="Pfam" id="PF19081">
    <property type="entry name" value="Ig_7"/>
    <property type="match status" value="1"/>
</dbReference>
<dbReference type="Pfam" id="PF23237">
    <property type="entry name" value="HYR_4C"/>
    <property type="match status" value="1"/>
</dbReference>
<comment type="caution">
    <text evidence="4">The sequence shown here is derived from an EMBL/GenBank/DDBJ whole genome shotgun (WGS) entry which is preliminary data.</text>
</comment>
<sequence>MKTKIILFFTFILFAVLGSPAFAQNVSGTPGTTGCLNQGTIAPSNDAAWSVAQYQLWKGGVIVAPIPGDASQFSETSLFVGLSNGTYTVVGKLKGTTTTYTSKNITVADGYTLMKVATPTQVAGCATGKEILTTTVTGGKKPYTYDVALQSSPGTSIQRTSSINDPFFAFNALPIGNYIVSVTDSCGQTVTGATAVSAATVTLADLKNTGFYPIHWTDYNCSTPFAIAHELGFQYVANSTSLSAADAALFTWKIKYQGKLYGKDIDGDGYSDEGGDGYPITTRPIKMPVTATRDGIFADINNMRAVVIDKCGNTREFVLVQWQSGGYMSPFTCGGEGMIKVVSNRLACFPVNVTFTNLADASDVITQSINVSMLNVGGLKPGATYHLTYVDAGGNTTNDYWTVTGSQNITIPASSGLSIGQSLYGVQPNQNILGYGKAMISMFPSVSDSVTFTIVASDNPLAPVGSTGTGYVDANGTGTFARINASDPVSYWPKGNYTVRVNAPCGTRDVNLTVQGYNASLTGYKADAICGGFNYTMQGVFDDASAYQVIVVSGPSNVGQVRDLASTTASLPFNGLNFGTYVFGLRIKGGSTNVLTQTVTYDASNAITVDKGNTGGYVCNDASTDGVLTITATTISPAPNNTLKYALSTDGGVTYGTFQSSNQFSGLGKGTYYFKVQDGCGNVITQTTQMGVAALPTATANGLMDPILCKLDSGTIKLELDVDITNAALYEWTGPGITAATKNLKNPPVSYQNLVVGLNTYTCKVTLGAPCNLTNTSTLKVTLNALPKMVVNNPAVVCAPNTVNLKMPAVTQNSDAGLNYTYFTDADATTPLANPDAVNATGTYYIKGTNSNGCSVILPVNVTVNPLPTATISGTTAVCQNTASPDVTFTGAGGTPPYTFTYKINNGNNLTKQTNGTEESTSISINTGTAGVFRYDLVSVQDSSLSSCAQNQTGFATVTVNALPTATIAGTKAVCKDATMPNVIFTGAGGTAPYTFTYKIGSGADQTVTTVSGNSVTVAAPTGAAGTFTYTLVSVKDANSCNNAQTGSAVITVNPLPTATIAGTTAVCKDAAAPNVTFTGAGGTAPYTFTYKLNSGADQTVTTVSGNLVTIAAPTGTAGTFTYTLISVKDANSCDNAQTGSAVITVNPLPTATIAGTTAVCKDATAPNVTFTGAGGTAPYTFTYKIGSGADQTVTTTTGNSVTVAAPTGTAGTFTYTLVSVKDASSTACTQTQTGSAVITVNPLPTATIAGTTAVCKDATMPNVTFTGAGGTAPYTFTYKIGSGADQTVTTTTGNSVTVAAPTVTAGTFTYSLVSVKDASSTACTQTQIGSVVITVNPLPTATIAGTTAVCKDVAAPNVTFTGAGGTAPYTFTYKIGSGADQTVTTTTGNSVTVAAPTGTAGTFTYSLVSVKDASSTACTQTQTGSAVITVNPLPTATIAGTTAVCKDVAAPNVTFTGAGGTAPYTFTYKIGSGADQTVTTTTGNSVTVAAPTGTAGTFTYSLVSVKDASSTACTQTQTGSAVITVNPLPTATIAGTTAVCKDAVMPNITFTGAGGTAPYTFTYKIGSGADQTVTTTTGNSVTVAAPTVTAGTFTYSLVSVKDASSTACTQTQTGSAVITVNPLPTATIAGTTAVCKDAAMPNVTFTGAGGTAPYTFTYKIGSGADQTVTTTTGNSVTVAVPTGTAGSFAYTLVSVKDNSSTACVQTQTGIATITVNPLPTAVIAGTTAVCKDVAAPNVTFTGAGGTAPYTFTYKLNGGADQTVTTVSGNSVTVAAPTGTAGTFTYSLVSVKDASSTACTQTQTGSAVITVNPLPTATIAGTTAVCKDTAMPNITFTGAGGTAPYTFTFKIGSGVDQTVTTTTGNSVTVAVPTGTAGTFTYSLISVRDSKSCDNAQTGSVAITVNELATAAITAPAVICRNATSNVTITGAGGTAPYTFTYKINNGTNQIATTTVGNSVDVPVTTSATGSFNYALVSVRDSKGCDNVQSGSVTIEINENAGPAISGSTEICQNAAKPNVTFTGSGGTAPYNFTYNVDGGANQTIQSVGDTAEIAVGTSTVGTITYNLVSVSDSSVTGCGQTQTGSAIIKINPLPTATIAGTTAVCKDAAAPNVTFTGAGGTAPYTFTYKIGSGTNQTVTTVSGNSVTVAAPTGTAGSFAYTLVSVKDNSSTACVQTQTGTATITVNPLPTAAIAGTTAVCKDAATPNVTFTGAGGTAPYTFTYKIGSGSNQTVTTSIGNSVTVAAPTGTAGTFSYDLVSVKDGSSTACTQAQTGSAVITVNPLPTASIAGTTAVCKDAATPNVTFTGAGGTAPYTFTYKIGSGTNQTVTTVSGNSVTVAAPTGTAGSFTYDLVSVKDASSTACTQAQTGSAVITVNPLPTATIAGTTAVCKDTAAPNVTFTGAGGTAPYTFTYKLNGGADQIVTTVSGNSVTVAAPTGTAGSFAYTLVSVKDNSSTACVQAQTGTATITVNPLPTAAIAGTTAVCKNASAPNVTFTGTNGTAPYTFTYKLNGGADQTVTTSTGNSVTVAAPTGTAGTFTYDLVSVKDVNSCDNTQTGSAVITVNELLAQSGTASTLCAADGTGYVLTLSVTGQAPYTVTGTGAPGTWNGNEWTSDKILAGTNYNVNIQDVYACNTVTVSDIAPICCVYEVKCPTFPAQTIVCYSEMPTAETLTKAQFEALGNGDGSIGNIPCGVIEITASNSADPACNGNVTRTYTVKEYEDANNNKVRDLGEDTVLNTTICTQTYTLERAEFVMPANGAKTVNCSSEVIAPAVPEVKDNCGNILTPSVPVISAMPACNGIETYTYTFTDCAGHTHDWVYSYTIQNTVAPQGTVPADITVQCIDDIPAPNTKAVINIIGNCNDSVVVTITDTNNGGSGCSSNPYILTRTYTLTDCGGLKTDLVQTITVKDTTAPVFVGVLPSNITLECTDAIPTAPTLTATDNCSAAVVTYSEMKLSGSCAGNYQLQRTWTAVDACGNRTSHMQTINVADTTAPVFVETLPAKDVYANCDTIPEAVVLTAADNCGSATVSYSEVKAEGDCTGRYALVRTWKAEDECGNQNSFTQTVHVSCLEVFNAISPNGDGLNDSFKINGIDCFPNNTVRIYNRYGTMVYEKKGYDNVTNPFEGFSDGRATVIKADKLPTGTYFYTLEYEDNGKMVQKSAYLYINNQ</sequence>